<dbReference type="InterPro" id="IPR002182">
    <property type="entry name" value="NB-ARC"/>
</dbReference>
<accession>A0A151THF5</accession>
<dbReference type="Pfam" id="PF23559">
    <property type="entry name" value="WHD_DRP"/>
    <property type="match status" value="2"/>
</dbReference>
<evidence type="ECO:0000259" key="8">
    <source>
        <dbReference type="Pfam" id="PF23247"/>
    </source>
</evidence>
<dbReference type="InterPro" id="IPR058922">
    <property type="entry name" value="WHD_DRP"/>
</dbReference>
<feature type="domain" description="Disease resistance protein winged helix" evidence="9">
    <location>
        <begin position="420"/>
        <end position="491"/>
    </location>
</feature>
<dbReference type="Gene3D" id="3.80.10.10">
    <property type="entry name" value="Ribonuclease Inhibitor"/>
    <property type="match status" value="7"/>
</dbReference>
<evidence type="ECO:0000259" key="7">
    <source>
        <dbReference type="Pfam" id="PF18052"/>
    </source>
</evidence>
<dbReference type="InterPro" id="IPR038005">
    <property type="entry name" value="RX-like_CC"/>
</dbReference>
<evidence type="ECO:0000259" key="6">
    <source>
        <dbReference type="Pfam" id="PF00931"/>
    </source>
</evidence>
<feature type="domain" description="R13L1/DRL21-like LRR repeat region" evidence="10">
    <location>
        <begin position="1743"/>
        <end position="1867"/>
    </location>
</feature>
<dbReference type="SUPFAM" id="SSF52540">
    <property type="entry name" value="P-loop containing nucleoside triphosphate hydrolases"/>
    <property type="match status" value="2"/>
</dbReference>
<dbReference type="Pfam" id="PF25019">
    <property type="entry name" value="LRR_R13L1-DRL21"/>
    <property type="match status" value="2"/>
</dbReference>
<dbReference type="InterPro" id="IPR042197">
    <property type="entry name" value="Apaf_helical"/>
</dbReference>
<dbReference type="FunFam" id="1.10.10.10:FF:000322">
    <property type="entry name" value="Probable disease resistance protein At1g63360"/>
    <property type="match status" value="2"/>
</dbReference>
<keyword evidence="5" id="KW-0067">ATP-binding</keyword>
<name>A0A151THF5_CAJCA</name>
<dbReference type="PRINTS" id="PR00364">
    <property type="entry name" value="DISEASERSIST"/>
</dbReference>
<feature type="domain" description="R13L1/DRL21-like LRR repeat region" evidence="10">
    <location>
        <begin position="667"/>
        <end position="791"/>
    </location>
</feature>
<dbReference type="Gene3D" id="1.20.5.4130">
    <property type="match status" value="2"/>
</dbReference>
<keyword evidence="12" id="KW-1185">Reference proteome</keyword>
<dbReference type="Gramene" id="C.cajan_12402.t">
    <property type="protein sequence ID" value="C.cajan_12402.t"/>
    <property type="gene ID" value="C.cajan_12402"/>
</dbReference>
<feature type="domain" description="Disease resistance N-terminal" evidence="7">
    <location>
        <begin position="1091"/>
        <end position="1170"/>
    </location>
</feature>
<dbReference type="EMBL" id="CM003608">
    <property type="protein sequence ID" value="KYP66485.1"/>
    <property type="molecule type" value="Genomic_DNA"/>
</dbReference>
<organism evidence="11 12">
    <name type="scientific">Cajanus cajan</name>
    <name type="common">Pigeon pea</name>
    <name type="synonym">Cajanus indicus</name>
    <dbReference type="NCBI Taxonomy" id="3821"/>
    <lineage>
        <taxon>Eukaryota</taxon>
        <taxon>Viridiplantae</taxon>
        <taxon>Streptophyta</taxon>
        <taxon>Embryophyta</taxon>
        <taxon>Tracheophyta</taxon>
        <taxon>Spermatophyta</taxon>
        <taxon>Magnoliopsida</taxon>
        <taxon>eudicotyledons</taxon>
        <taxon>Gunneridae</taxon>
        <taxon>Pentapetalae</taxon>
        <taxon>rosids</taxon>
        <taxon>fabids</taxon>
        <taxon>Fabales</taxon>
        <taxon>Fabaceae</taxon>
        <taxon>Papilionoideae</taxon>
        <taxon>50 kb inversion clade</taxon>
        <taxon>NPAAA clade</taxon>
        <taxon>indigoferoid/millettioid clade</taxon>
        <taxon>Phaseoleae</taxon>
        <taxon>Cajanus</taxon>
    </lineage>
</organism>
<dbReference type="SUPFAM" id="SSF52058">
    <property type="entry name" value="L domain-like"/>
    <property type="match status" value="3"/>
</dbReference>
<sequence length="2188" mass="249611">MTEALLGIVIKNLGSFVQDELATYWGVDQQIQKLCSYLTAICAVLEDAEKKQITSQVVKDWLQKLTDAAYALDDILDECSIHSKNSCLSSLHPKDILFRRHISKRMKKIAQRFHVIHEERLMFELRAGVTDKQGKDDNEWRKTSSIITEPIIYGRDQDREQIVEFLVGHASNSQDLSIYPIVGMGGVGKTTLAKQVFNDDRVSKHFDLTIWVCVSNDFNIKIILQAIIESTTGQNPNLNTLEAMRKKVQEVLQSKRYLLVLDDVWNEDQEKWKEFKGVLQRARGTKGAVVLVTTRLEQVARIMERRPAHRLIELSDDDSWSLFRHHAFGHNTHESEELVAIGKYIVRKCVGSPLAIKTLGSLLCDQSEVQQWQNVQESEIWDIQEESSLSSEENSILRALKLSYVNLDLSSRRCFSFCAIFPKGFQIVKEELIHLWMANGFIKSEGKLEVEDVGNNMWKKLYNRSFFQESKSDKFGIITSFKMHDLYHDLAQSIMGEECVVYGHTRLTHLSSRVHHLHLLTSNELDNKVALKKVESMRTFLDVDSYKFIENFRLLPSNNCLRALRISFSQLSPVMNLTHLRYLNLRGSWVTCLPNSICRLQKLQVLKLEDCHYLYGLPKDLTQLQDLRHLVINKCFSITVMPPNIGKLRHLRTLSSFIVGSKSGYGLAELHDLKLGGKLHIRGLENVPSESDAKEANLIGKRELNRLYLSWGRSKDSNVNAERVLEALEPPSTLRSFGMKGYQGIQFSNWLRNPSVLKDLLDVILDNCNNCEELPPLGKLPHLKSLFVSGMKDVKHIDNELYDGVEKAFPSLVKFTMRDLPNLESMLRDEGAEMLPRVSKLSIEGVPKLKIPRIPSAEHLEIWSIEDATSFTEEVVGNMPCLKTLGINFCDELKVLPDQFRRLSALQELHITGCDKLEFFPEHVLQGLTCLRTLNIFMCEKLKTLSEGVGHLACLEVFYVSYCPELLALPRNMNKLTALREVFICGTLPEGLQCIPSLERLVIAGCSSLPDWLGDMNSLQELMVLDCQELRSLPSSIQRLTNLSHLSIDNCPQPEKRCKRETGKDWQYIAHIPQLELISHPAIKTSTLCGIVTENLRSFVQDELATILGVDQQIQNLSSYLTAIRTVLQDAERKQITSNAVKDWLQKLTDAAYVLDDILDECSIHSKSSCLSRLHPKDILFRRAVGKRMKDIAQRFHRIHEERSTFELRTGATDKQAEDDDEWRQTISADAEPPIYGRDQDGEKILEFLLRHASNYLSIYAIVGMGGIGKTTLARQIFNDNRVSKHFDLTIWVCVSNNFNMKTIMQAIIEYTAGQNPNLTNLEAMRKKVQEVLQSKRYLLVLDDVWNEDQGKWKELKGVLQCARGTILVTTRLEQVASIMEACPVHRLTELSPDDSWSLFKHHAFGHDREESEELVAIGKYIVRKCVGSPLAIKTLGSLLRGESEVRQWQNIKESEIWDIKEESSRTSGENSILRALKLSYVNLDLSLRRCFSFCAIFPKGSDIVKEELIHLWMANGFIKPEGNLEVEDVGYKVWKKLYGRSFFQEEKIDKFGIITSFKMHDLFHDLAQSVVSEECVVYKSERLTHLSNKVHHLNLLKCYESINKAFLDKVESLRTFLDDSYRYHKNVPMLPLNNSLRALKISSYQVSPLMDLTHLRYLNLRRSRVTCLPSSICRLEKLQILKLEECHNLLRLPKDLTQLQDLRHLVINRCDSLLVTPPKMGKLRNLRTLSSFIVGSKSGYGLKELQGLKLGGKLHIKGLQNVPSEGNAREANLISKSELNRLYLSWGRSEGSNVNAERVLEGLEPPSTLKSFGMNEYKGIRLSRWMRNPSVLKDLVEVILYKCVNCTELPPLGKLAHLKKLIVCGMKDVKYIDSESYDGVEEKAFPSLEGFDVRDLPNLERIVRDEGVEMLPRLSILSIHGVPKLQFPSLPSVEELDACEIENEGSFMEGVVGNLPCLKSLAISSCRELKVLPEQLGRLGALEELTIRDCDELESFPEHVLQGLTSLRLLKVLWCKKLKWLSEGLGHLACLEVFCVWKCPEIVALPSNMNQLTALRLVLICGTLLECLEEWLGDMTSLKELEIYGSRGLRSLPSSIEHLTNFSKLSIHYCRGLRSLPSSIEHLTNLSKLNIYNCRELRSLPSTIERLTNLSELTIEKCPELEKRCKRETGKDWQYIAQRLAHFVVNS</sequence>
<evidence type="ECO:0000313" key="12">
    <source>
        <dbReference type="Proteomes" id="UP000075243"/>
    </source>
</evidence>
<feature type="domain" description="NB-ARC" evidence="6">
    <location>
        <begin position="160"/>
        <end position="330"/>
    </location>
</feature>
<dbReference type="SMART" id="SM00369">
    <property type="entry name" value="LRR_TYP"/>
    <property type="match status" value="4"/>
</dbReference>
<keyword evidence="4" id="KW-0611">Plant defense</keyword>
<evidence type="ECO:0000256" key="5">
    <source>
        <dbReference type="ARBA" id="ARBA00022840"/>
    </source>
</evidence>
<dbReference type="CDD" id="cd14798">
    <property type="entry name" value="RX-CC_like"/>
    <property type="match status" value="2"/>
</dbReference>
<evidence type="ECO:0000256" key="4">
    <source>
        <dbReference type="ARBA" id="ARBA00022821"/>
    </source>
</evidence>
<dbReference type="Pfam" id="PF00931">
    <property type="entry name" value="NB-ARC"/>
    <property type="match status" value="2"/>
</dbReference>
<feature type="domain" description="Disease resistance protein At4g27190-like leucine-rich repeats" evidence="8">
    <location>
        <begin position="901"/>
        <end position="1009"/>
    </location>
</feature>
<proteinExistence type="predicted"/>
<dbReference type="GO" id="GO:0051707">
    <property type="term" value="P:response to other organism"/>
    <property type="evidence" value="ECO:0007669"/>
    <property type="project" value="UniProtKB-ARBA"/>
</dbReference>
<evidence type="ECO:0000256" key="2">
    <source>
        <dbReference type="ARBA" id="ARBA00022737"/>
    </source>
</evidence>
<feature type="domain" description="NB-ARC" evidence="6">
    <location>
        <begin position="1239"/>
        <end position="1407"/>
    </location>
</feature>
<dbReference type="Gene3D" id="1.10.10.10">
    <property type="entry name" value="Winged helix-like DNA-binding domain superfamily/Winged helix DNA-binding domain"/>
    <property type="match status" value="2"/>
</dbReference>
<dbReference type="Gene3D" id="1.10.8.430">
    <property type="entry name" value="Helical domain of apoptotic protease-activating factors"/>
    <property type="match status" value="2"/>
</dbReference>
<dbReference type="Proteomes" id="UP000075243">
    <property type="component" value="Chromosome 6"/>
</dbReference>
<keyword evidence="1" id="KW-0433">Leucine-rich repeat</keyword>
<dbReference type="InterPro" id="IPR041118">
    <property type="entry name" value="Rx_N"/>
</dbReference>
<dbReference type="Pfam" id="PF23247">
    <property type="entry name" value="LRR_RPS2"/>
    <property type="match status" value="1"/>
</dbReference>
<dbReference type="GO" id="GO:0006952">
    <property type="term" value="P:defense response"/>
    <property type="evidence" value="ECO:0007669"/>
    <property type="project" value="UniProtKB-KW"/>
</dbReference>
<dbReference type="InterPro" id="IPR056789">
    <property type="entry name" value="LRR_R13L1-DRL21"/>
</dbReference>
<dbReference type="GO" id="GO:0005524">
    <property type="term" value="F:ATP binding"/>
    <property type="evidence" value="ECO:0007669"/>
    <property type="project" value="UniProtKB-KW"/>
</dbReference>
<dbReference type="GO" id="GO:0043531">
    <property type="term" value="F:ADP binding"/>
    <property type="evidence" value="ECO:0007669"/>
    <property type="project" value="InterPro"/>
</dbReference>
<evidence type="ECO:0000256" key="1">
    <source>
        <dbReference type="ARBA" id="ARBA00022614"/>
    </source>
</evidence>
<evidence type="ECO:0000256" key="3">
    <source>
        <dbReference type="ARBA" id="ARBA00022741"/>
    </source>
</evidence>
<keyword evidence="2" id="KW-0677">Repeat</keyword>
<evidence type="ECO:0000259" key="10">
    <source>
        <dbReference type="Pfam" id="PF25019"/>
    </source>
</evidence>
<dbReference type="FunFam" id="3.40.50.300:FF:001091">
    <property type="entry name" value="Probable disease resistance protein At1g61300"/>
    <property type="match status" value="2"/>
</dbReference>
<reference evidence="11 12" key="1">
    <citation type="journal article" date="2012" name="Nat. Biotechnol.">
        <title>Draft genome sequence of pigeonpea (Cajanus cajan), an orphan legume crop of resource-poor farmers.</title>
        <authorList>
            <person name="Varshney R.K."/>
            <person name="Chen W."/>
            <person name="Li Y."/>
            <person name="Bharti A.K."/>
            <person name="Saxena R.K."/>
            <person name="Schlueter J.A."/>
            <person name="Donoghue M.T."/>
            <person name="Azam S."/>
            <person name="Fan G."/>
            <person name="Whaley A.M."/>
            <person name="Farmer A.D."/>
            <person name="Sheridan J."/>
            <person name="Iwata A."/>
            <person name="Tuteja R."/>
            <person name="Penmetsa R.V."/>
            <person name="Wu W."/>
            <person name="Upadhyaya H.D."/>
            <person name="Yang S.P."/>
            <person name="Shah T."/>
            <person name="Saxena K.B."/>
            <person name="Michael T."/>
            <person name="McCombie W.R."/>
            <person name="Yang B."/>
            <person name="Zhang G."/>
            <person name="Yang H."/>
            <person name="Wang J."/>
            <person name="Spillane C."/>
            <person name="Cook D.R."/>
            <person name="May G.D."/>
            <person name="Xu X."/>
            <person name="Jackson S.A."/>
        </authorList>
    </citation>
    <scope>NUCLEOTIDE SEQUENCE [LARGE SCALE GENOMIC DNA]</scope>
    <source>
        <strain evidence="12">cv. Asha</strain>
    </source>
</reference>
<keyword evidence="3" id="KW-0547">Nucleotide-binding</keyword>
<dbReference type="InterPro" id="IPR003591">
    <property type="entry name" value="Leu-rich_rpt_typical-subtyp"/>
</dbReference>
<protein>
    <submittedName>
        <fullName evidence="11">Disease resistance protein RGA2</fullName>
    </submittedName>
</protein>
<feature type="domain" description="Disease resistance protein winged helix" evidence="9">
    <location>
        <begin position="1497"/>
        <end position="1568"/>
    </location>
</feature>
<dbReference type="Pfam" id="PF18052">
    <property type="entry name" value="Rx_N"/>
    <property type="match status" value="2"/>
</dbReference>
<gene>
    <name evidence="11" type="ORF">KK1_012781</name>
</gene>
<dbReference type="InterPro" id="IPR032675">
    <property type="entry name" value="LRR_dom_sf"/>
</dbReference>
<feature type="domain" description="Disease resistance N-terminal" evidence="7">
    <location>
        <begin position="6"/>
        <end position="87"/>
    </location>
</feature>
<dbReference type="Gene3D" id="3.40.50.300">
    <property type="entry name" value="P-loop containing nucleotide triphosphate hydrolases"/>
    <property type="match status" value="2"/>
</dbReference>
<dbReference type="OMA" id="GSHELAC"/>
<dbReference type="PANTHER" id="PTHR36766">
    <property type="entry name" value="PLANT BROAD-SPECTRUM MILDEW RESISTANCE PROTEIN RPW8"/>
    <property type="match status" value="1"/>
</dbReference>
<evidence type="ECO:0000313" key="11">
    <source>
        <dbReference type="EMBL" id="KYP66485.1"/>
    </source>
</evidence>
<dbReference type="InterPro" id="IPR057135">
    <property type="entry name" value="At4g27190-like_LRR"/>
</dbReference>
<dbReference type="SUPFAM" id="SSF52047">
    <property type="entry name" value="RNI-like"/>
    <property type="match status" value="1"/>
</dbReference>
<dbReference type="PANTHER" id="PTHR36766:SF42">
    <property type="entry name" value="NB-ARC DOMAIN DISEASE RESISTANCE PROTEIN"/>
    <property type="match status" value="1"/>
</dbReference>
<dbReference type="InterPro" id="IPR027417">
    <property type="entry name" value="P-loop_NTPase"/>
</dbReference>
<dbReference type="InterPro" id="IPR036388">
    <property type="entry name" value="WH-like_DNA-bd_sf"/>
</dbReference>
<evidence type="ECO:0000259" key="9">
    <source>
        <dbReference type="Pfam" id="PF23559"/>
    </source>
</evidence>